<reference evidence="1 2" key="1">
    <citation type="submission" date="2015-01" db="EMBL/GenBank/DDBJ databases">
        <title>Genome Sequencing of Rickettsiales.</title>
        <authorList>
            <person name="Daugherty S.C."/>
            <person name="Su Q."/>
            <person name="Abolude K."/>
            <person name="Beier-Sexton M."/>
            <person name="Carlyon J.A."/>
            <person name="Carter R."/>
            <person name="Day N.P."/>
            <person name="Dumler S.J."/>
            <person name="Dyachenko V."/>
            <person name="Godinez A."/>
            <person name="Kurtti T.J."/>
            <person name="Lichay M."/>
            <person name="Mullins K.E."/>
            <person name="Ott S."/>
            <person name="Pappas-Brown V."/>
            <person name="Paris D.H."/>
            <person name="Patel P."/>
            <person name="Richards A.L."/>
            <person name="Sadzewicz L."/>
            <person name="Sears K."/>
            <person name="Seidman D."/>
            <person name="Sengamalay N."/>
            <person name="Stenos J."/>
            <person name="Tallon L.J."/>
            <person name="Vincent G."/>
            <person name="Fraser C.M."/>
            <person name="Munderloh U."/>
            <person name="Dunning-Hotopp J.C."/>
        </authorList>
    </citation>
    <scope>NUCLEOTIDE SEQUENCE [LARGE SCALE GENOMIC DNA]</scope>
    <source>
        <strain evidence="1 2">ApNP</strain>
    </source>
</reference>
<dbReference type="PATRIC" id="fig|1359153.3.peg.1732"/>
<sequence>MVIEGVISICDIAEIFSMLCLELSTQWYDNSQCCALGVLGASRVLYHACDGALGVV</sequence>
<dbReference type="Proteomes" id="UP000033385">
    <property type="component" value="Unassembled WGS sequence"/>
</dbReference>
<name>A0A0F3NFG7_ANAPH</name>
<evidence type="ECO:0000313" key="1">
    <source>
        <dbReference type="EMBL" id="KJV66780.1"/>
    </source>
</evidence>
<comment type="caution">
    <text evidence="1">The sequence shown here is derived from an EMBL/GenBank/DDBJ whole genome shotgun (WGS) entry which is preliminary data.</text>
</comment>
<organism evidence="1 2">
    <name type="scientific">Anaplasma phagocytophilum str. ApNP</name>
    <dbReference type="NCBI Taxonomy" id="1359153"/>
    <lineage>
        <taxon>Bacteria</taxon>
        <taxon>Pseudomonadati</taxon>
        <taxon>Pseudomonadota</taxon>
        <taxon>Alphaproteobacteria</taxon>
        <taxon>Rickettsiales</taxon>
        <taxon>Anaplasmataceae</taxon>
        <taxon>Anaplasma</taxon>
        <taxon>phagocytophilum group</taxon>
    </lineage>
</organism>
<accession>A0A0F3NFG7</accession>
<dbReference type="EMBL" id="LANW01000001">
    <property type="protein sequence ID" value="KJV66780.1"/>
    <property type="molecule type" value="Genomic_DNA"/>
</dbReference>
<gene>
    <name evidence="1" type="ORF">APHNP_1696</name>
</gene>
<dbReference type="AlphaFoldDB" id="A0A0F3NFG7"/>
<evidence type="ECO:0000313" key="2">
    <source>
        <dbReference type="Proteomes" id="UP000033385"/>
    </source>
</evidence>
<proteinExistence type="predicted"/>
<protein>
    <submittedName>
        <fullName evidence="1">Uncharacterized protein</fullName>
    </submittedName>
</protein>